<gene>
    <name evidence="6" type="ORF">M2650_03065</name>
</gene>
<name>A0ABT0MH58_9GAMM</name>
<sequence length="136" mass="15112">MRIGEIAERAGVGVDTVRLYERLQLLPAAQRTASGYRMFGSDDLERLRFIRRAKALGFTLDETRELLRLASDNHSERAEVLALAQHRLDDIEEKIAQLAAMRDSLGRLVKECSGTGPVQGCPIVDAVLAHDIKKLS</sequence>
<keyword evidence="7" id="KW-1185">Reference proteome</keyword>
<feature type="coiled-coil region" evidence="4">
    <location>
        <begin position="81"/>
        <end position="108"/>
    </location>
</feature>
<proteinExistence type="predicted"/>
<organism evidence="6 7">
    <name type="scientific">Luteimonas galliterrae</name>
    <dbReference type="NCBI Taxonomy" id="2940486"/>
    <lineage>
        <taxon>Bacteria</taxon>
        <taxon>Pseudomonadati</taxon>
        <taxon>Pseudomonadota</taxon>
        <taxon>Gammaproteobacteria</taxon>
        <taxon>Lysobacterales</taxon>
        <taxon>Lysobacteraceae</taxon>
        <taxon>Luteimonas</taxon>
    </lineage>
</organism>
<dbReference type="Proteomes" id="UP001431217">
    <property type="component" value="Unassembled WGS sequence"/>
</dbReference>
<dbReference type="Pfam" id="PF00376">
    <property type="entry name" value="MerR"/>
    <property type="match status" value="1"/>
</dbReference>
<keyword evidence="4" id="KW-0175">Coiled coil</keyword>
<keyword evidence="2" id="KW-0238">DNA-binding</keyword>
<reference evidence="6 7" key="1">
    <citation type="submission" date="2022-05" db="EMBL/GenBank/DDBJ databases">
        <title>Luteimonas sp. SX5, whole genome shotgun sequencing project.</title>
        <authorList>
            <person name="Zhao G."/>
            <person name="Shen L."/>
        </authorList>
    </citation>
    <scope>NUCLEOTIDE SEQUENCE [LARGE SCALE GENOMIC DNA]</scope>
    <source>
        <strain evidence="6 7">SX5</strain>
    </source>
</reference>
<keyword evidence="3" id="KW-0804">Transcription</keyword>
<evidence type="ECO:0000256" key="2">
    <source>
        <dbReference type="ARBA" id="ARBA00023125"/>
    </source>
</evidence>
<keyword evidence="1" id="KW-0805">Transcription regulation</keyword>
<evidence type="ECO:0000256" key="1">
    <source>
        <dbReference type="ARBA" id="ARBA00023015"/>
    </source>
</evidence>
<protein>
    <submittedName>
        <fullName evidence="6">Heavy metal-responsive transcriptional regulator</fullName>
    </submittedName>
</protein>
<dbReference type="SMART" id="SM00422">
    <property type="entry name" value="HTH_MERR"/>
    <property type="match status" value="1"/>
</dbReference>
<dbReference type="Pfam" id="PF09278">
    <property type="entry name" value="MerR-DNA-bind"/>
    <property type="match status" value="1"/>
</dbReference>
<dbReference type="InterPro" id="IPR000551">
    <property type="entry name" value="MerR-type_HTH_dom"/>
</dbReference>
<dbReference type="EMBL" id="JAMBEP010000001">
    <property type="protein sequence ID" value="MCL1633625.1"/>
    <property type="molecule type" value="Genomic_DNA"/>
</dbReference>
<accession>A0ABT0MH58</accession>
<dbReference type="SUPFAM" id="SSF46955">
    <property type="entry name" value="Putative DNA-binding domain"/>
    <property type="match status" value="1"/>
</dbReference>
<evidence type="ECO:0000256" key="4">
    <source>
        <dbReference type="SAM" id="Coils"/>
    </source>
</evidence>
<evidence type="ECO:0000256" key="3">
    <source>
        <dbReference type="ARBA" id="ARBA00023163"/>
    </source>
</evidence>
<dbReference type="InterPro" id="IPR047057">
    <property type="entry name" value="MerR_fam"/>
</dbReference>
<dbReference type="CDD" id="cd04770">
    <property type="entry name" value="HTH_HMRTR"/>
    <property type="match status" value="1"/>
</dbReference>
<feature type="domain" description="HTH merR-type" evidence="5">
    <location>
        <begin position="1"/>
        <end position="69"/>
    </location>
</feature>
<dbReference type="InterPro" id="IPR009061">
    <property type="entry name" value="DNA-bd_dom_put_sf"/>
</dbReference>
<dbReference type="PRINTS" id="PR00040">
    <property type="entry name" value="HTHMERR"/>
</dbReference>
<evidence type="ECO:0000313" key="7">
    <source>
        <dbReference type="Proteomes" id="UP001431217"/>
    </source>
</evidence>
<evidence type="ECO:0000259" key="5">
    <source>
        <dbReference type="PROSITE" id="PS50937"/>
    </source>
</evidence>
<dbReference type="InterPro" id="IPR015358">
    <property type="entry name" value="Tscrpt_reg_MerR_DNA-bd"/>
</dbReference>
<dbReference type="Gene3D" id="1.10.1660.10">
    <property type="match status" value="1"/>
</dbReference>
<dbReference type="PROSITE" id="PS50937">
    <property type="entry name" value="HTH_MERR_2"/>
    <property type="match status" value="1"/>
</dbReference>
<dbReference type="PANTHER" id="PTHR30204">
    <property type="entry name" value="REDOX-CYCLING DRUG-SENSING TRANSCRIPTIONAL ACTIVATOR SOXR"/>
    <property type="match status" value="1"/>
</dbReference>
<dbReference type="PANTHER" id="PTHR30204:SF94">
    <property type="entry name" value="HEAVY METAL-DEPENDENT TRANSCRIPTIONAL REGULATOR HI_0293-RELATED"/>
    <property type="match status" value="1"/>
</dbReference>
<comment type="caution">
    <text evidence="6">The sequence shown here is derived from an EMBL/GenBank/DDBJ whole genome shotgun (WGS) entry which is preliminary data.</text>
</comment>
<evidence type="ECO:0000313" key="6">
    <source>
        <dbReference type="EMBL" id="MCL1633625.1"/>
    </source>
</evidence>